<name>A0A1M6DRA2_9FIRM</name>
<dbReference type="SUPFAM" id="SSF141130">
    <property type="entry name" value="Acetamidase/Formamidase-like"/>
    <property type="match status" value="1"/>
</dbReference>
<evidence type="ECO:0000313" key="1">
    <source>
        <dbReference type="EMBL" id="SHI75784.1"/>
    </source>
</evidence>
<dbReference type="Gene3D" id="3.10.28.20">
    <property type="entry name" value="Acetamidase/Formamidase-like domains"/>
    <property type="match status" value="1"/>
</dbReference>
<dbReference type="EMBL" id="FQZL01000006">
    <property type="protein sequence ID" value="SHI75784.1"/>
    <property type="molecule type" value="Genomic_DNA"/>
</dbReference>
<sequence length="297" mass="32735">MIIDKYVYTFSPDNSPIIEIEKGDSVVFKTIDCFSNQIYSDEQLISDVNYDKLNPSTGPVYIRNAEVGDIVVVNIVDISVSDHGVVSSLPEIGPLSDRCDLKTKIIRIEENIAYFNDLELSINPMIGVIGLAPQERSIPTGFPGKHGGNMDCKIITKGSTVYLPVNTPGGLLQIGDLHAVMGDGEVCGTGLEVAGKVTVKIDLIKQFEIKWPIVETNDKWYVITSASDYAIALKHASEVMQKLLEDAYGWDKTDVYLYMSLQGDVEICQGCKPCSVDLVLRLGIPKVNSKKRLIWSE</sequence>
<accession>A0A1M6DRA2</accession>
<reference evidence="1 2" key="1">
    <citation type="submission" date="2016-11" db="EMBL/GenBank/DDBJ databases">
        <authorList>
            <person name="Jaros S."/>
            <person name="Januszkiewicz K."/>
            <person name="Wedrychowicz H."/>
        </authorList>
    </citation>
    <scope>NUCLEOTIDE SEQUENCE [LARGE SCALE GENOMIC DNA]</scope>
    <source>
        <strain evidence="1 2">DSM 17477</strain>
    </source>
</reference>
<evidence type="ECO:0000313" key="2">
    <source>
        <dbReference type="Proteomes" id="UP000184052"/>
    </source>
</evidence>
<dbReference type="PANTHER" id="PTHR31891:SF1">
    <property type="entry name" value="FORMAMIDASE C869.04-RELATED"/>
    <property type="match status" value="1"/>
</dbReference>
<dbReference type="AlphaFoldDB" id="A0A1M6DRA2"/>
<dbReference type="GO" id="GO:0016811">
    <property type="term" value="F:hydrolase activity, acting on carbon-nitrogen (but not peptide) bonds, in linear amides"/>
    <property type="evidence" value="ECO:0007669"/>
    <property type="project" value="InterPro"/>
</dbReference>
<organism evidence="1 2">
    <name type="scientific">Dethiosulfatibacter aminovorans DSM 17477</name>
    <dbReference type="NCBI Taxonomy" id="1121476"/>
    <lineage>
        <taxon>Bacteria</taxon>
        <taxon>Bacillati</taxon>
        <taxon>Bacillota</taxon>
        <taxon>Tissierellia</taxon>
        <taxon>Dethiosulfatibacter</taxon>
    </lineage>
</organism>
<dbReference type="Pfam" id="PF03069">
    <property type="entry name" value="FmdA_AmdA"/>
    <property type="match status" value="2"/>
</dbReference>
<dbReference type="PANTHER" id="PTHR31891">
    <property type="entry name" value="FORMAMIDASE C869.04-RELATED"/>
    <property type="match status" value="1"/>
</dbReference>
<dbReference type="Gene3D" id="2.60.120.580">
    <property type="entry name" value="Acetamidase/Formamidase-like domains"/>
    <property type="match status" value="1"/>
</dbReference>
<dbReference type="Gene3D" id="2.40.10.120">
    <property type="match status" value="1"/>
</dbReference>
<dbReference type="STRING" id="1121476.SAMN02745751_01015"/>
<gene>
    <name evidence="1" type="ORF">SAMN02745751_01015</name>
</gene>
<protein>
    <submittedName>
        <fullName evidence="1">Amidase</fullName>
    </submittedName>
</protein>
<dbReference type="InterPro" id="IPR004304">
    <property type="entry name" value="FmdA_AmdA"/>
</dbReference>
<dbReference type="RefSeq" id="WP_073048095.1">
    <property type="nucleotide sequence ID" value="NZ_FQZL01000006.1"/>
</dbReference>
<dbReference type="Proteomes" id="UP000184052">
    <property type="component" value="Unassembled WGS sequence"/>
</dbReference>
<keyword evidence="2" id="KW-1185">Reference proteome</keyword>
<proteinExistence type="predicted"/>